<dbReference type="GO" id="GO:0001018">
    <property type="term" value="F:mitochondrial promoter sequence-specific DNA binding"/>
    <property type="evidence" value="ECO:0007669"/>
    <property type="project" value="TreeGrafter"/>
</dbReference>
<evidence type="ECO:0000256" key="7">
    <source>
        <dbReference type="ARBA" id="ARBA00022946"/>
    </source>
</evidence>
<dbReference type="SUPFAM" id="SSF56672">
    <property type="entry name" value="DNA/RNA polymerases"/>
    <property type="match status" value="1"/>
</dbReference>
<dbReference type="GO" id="GO:0006390">
    <property type="term" value="P:mitochondrial transcription"/>
    <property type="evidence" value="ECO:0007669"/>
    <property type="project" value="TreeGrafter"/>
</dbReference>
<accession>A0A161HJK4</accession>
<evidence type="ECO:0000259" key="12">
    <source>
        <dbReference type="SMART" id="SM01311"/>
    </source>
</evidence>
<dbReference type="InterPro" id="IPR037159">
    <property type="entry name" value="RNA_POL_N_sf"/>
</dbReference>
<evidence type="ECO:0000313" key="14">
    <source>
        <dbReference type="Proteomes" id="UP000189580"/>
    </source>
</evidence>
<dbReference type="RefSeq" id="XP_018734085.1">
    <property type="nucleotide sequence ID" value="XM_018881497.1"/>
</dbReference>
<dbReference type="InterPro" id="IPR029262">
    <property type="entry name" value="RPOL_N"/>
</dbReference>
<organism evidence="13 14">
    <name type="scientific">Sugiyamaella lignohabitans</name>
    <dbReference type="NCBI Taxonomy" id="796027"/>
    <lineage>
        <taxon>Eukaryota</taxon>
        <taxon>Fungi</taxon>
        <taxon>Dikarya</taxon>
        <taxon>Ascomycota</taxon>
        <taxon>Saccharomycotina</taxon>
        <taxon>Dipodascomycetes</taxon>
        <taxon>Dipodascales</taxon>
        <taxon>Trichomonascaceae</taxon>
        <taxon>Sugiyamaella</taxon>
    </lineage>
</organism>
<dbReference type="FunFam" id="1.10.150.20:FF:000041">
    <property type="entry name" value="DNA-directed RNA polymerase"/>
    <property type="match status" value="1"/>
</dbReference>
<keyword evidence="9" id="KW-0804">Transcription</keyword>
<comment type="subcellular location">
    <subcellularLocation>
        <location evidence="1">Mitochondrion</location>
    </subcellularLocation>
</comment>
<feature type="domain" description="DNA-directed RNA polymerase N-terminal" evidence="12">
    <location>
        <begin position="50"/>
        <end position="351"/>
    </location>
</feature>
<evidence type="ECO:0000256" key="8">
    <source>
        <dbReference type="ARBA" id="ARBA00023128"/>
    </source>
</evidence>
<reference evidence="13 14" key="1">
    <citation type="submission" date="2016-02" db="EMBL/GenBank/DDBJ databases">
        <title>Complete genome sequence and transcriptome regulation of the pentose utilising yeast Sugiyamaella lignohabitans.</title>
        <authorList>
            <person name="Bellasio M."/>
            <person name="Peymann A."/>
            <person name="Valli M."/>
            <person name="Sipitzky M."/>
            <person name="Graf A."/>
            <person name="Sauer M."/>
            <person name="Marx H."/>
            <person name="Mattanovich D."/>
        </authorList>
    </citation>
    <scope>NUCLEOTIDE SEQUENCE [LARGE SCALE GENOMIC DNA]</scope>
    <source>
        <strain evidence="13 14">CBS 10342</strain>
    </source>
</reference>
<dbReference type="Gene3D" id="1.10.1320.10">
    <property type="entry name" value="DNA-directed RNA polymerase, N-terminal domain"/>
    <property type="match status" value="1"/>
</dbReference>
<dbReference type="InterPro" id="IPR043502">
    <property type="entry name" value="DNA/RNA_pol_sf"/>
</dbReference>
<keyword evidence="4" id="KW-0240">DNA-directed RNA polymerase</keyword>
<evidence type="ECO:0000256" key="9">
    <source>
        <dbReference type="ARBA" id="ARBA00023163"/>
    </source>
</evidence>
<dbReference type="Gene3D" id="1.10.287.280">
    <property type="match status" value="1"/>
</dbReference>
<dbReference type="OrthoDB" id="276422at2759"/>
<keyword evidence="8" id="KW-0496">Mitochondrion</keyword>
<dbReference type="GO" id="GO:0003899">
    <property type="term" value="F:DNA-directed RNA polymerase activity"/>
    <property type="evidence" value="ECO:0007669"/>
    <property type="project" value="UniProtKB-EC"/>
</dbReference>
<evidence type="ECO:0000256" key="11">
    <source>
        <dbReference type="ARBA" id="ARBA00073509"/>
    </source>
</evidence>
<protein>
    <recommendedName>
        <fullName evidence="11">DNA-directed RNA polymerase, mitochondrial</fullName>
        <ecNumber evidence="3">2.7.7.6</ecNumber>
    </recommendedName>
</protein>
<keyword evidence="6" id="KW-0548">Nucleotidyltransferase</keyword>
<dbReference type="FunFam" id="1.10.287.280:FF:000001">
    <property type="entry name" value="DNA-directed RNA polymerase"/>
    <property type="match status" value="1"/>
</dbReference>
<evidence type="ECO:0000256" key="3">
    <source>
        <dbReference type="ARBA" id="ARBA00012418"/>
    </source>
</evidence>
<dbReference type="InterPro" id="IPR046950">
    <property type="entry name" value="DNA-dir_Rpol_C_phage-type"/>
</dbReference>
<dbReference type="Proteomes" id="UP000189580">
    <property type="component" value="Chromosome c"/>
</dbReference>
<dbReference type="InterPro" id="IPR002092">
    <property type="entry name" value="DNA-dir_Rpol_phage-type"/>
</dbReference>
<dbReference type="EMBL" id="CP014500">
    <property type="protein sequence ID" value="ANB11608.1"/>
    <property type="molecule type" value="Genomic_DNA"/>
</dbReference>
<evidence type="ECO:0000256" key="1">
    <source>
        <dbReference type="ARBA" id="ARBA00004173"/>
    </source>
</evidence>
<evidence type="ECO:0000256" key="4">
    <source>
        <dbReference type="ARBA" id="ARBA00022478"/>
    </source>
</evidence>
<dbReference type="PANTHER" id="PTHR10102:SF0">
    <property type="entry name" value="DNA-DIRECTED RNA POLYMERASE, MITOCHONDRIAL"/>
    <property type="match status" value="1"/>
</dbReference>
<dbReference type="SMART" id="SM01311">
    <property type="entry name" value="RPOL_N"/>
    <property type="match status" value="1"/>
</dbReference>
<dbReference type="GO" id="GO:0034245">
    <property type="term" value="C:mitochondrial DNA-directed RNA polymerase complex"/>
    <property type="evidence" value="ECO:0007669"/>
    <property type="project" value="TreeGrafter"/>
</dbReference>
<dbReference type="AlphaFoldDB" id="A0A161HJK4"/>
<dbReference type="Pfam" id="PF00940">
    <property type="entry name" value="RNA_pol"/>
    <property type="match status" value="1"/>
</dbReference>
<evidence type="ECO:0000256" key="6">
    <source>
        <dbReference type="ARBA" id="ARBA00022695"/>
    </source>
</evidence>
<dbReference type="GeneID" id="30036560"/>
<sequence>MNHIEEIFDKDKIARSTNIYGNLDYMKLYDSLDSTDRATFERMYERFNQNREKYLETISVNYEETLPTKEFKNPVHKAKSSELVWKWRFVSEEYFTELLQKTNRQKKLSGLEDTLTKYKSVFQKIKPKALAKILSQEMFYFVLKMHNKIDDHSYYVSQLSLRLGQKVEEAFSQVIMTEYYRSTKDWQNTRKLTLTNRYRSKYWLHSSEPKWSAFDIATVGSSLLAVALKLFTVPTPNRFKPGFEPKPAFWHSMKLEKTRNIGIIRVSEALLKIISREGVAEALKDTGVNQSFPLLVKPRPWTAYNEGGYLYSSNTLLTSESMANEQTAYVKEAIAKGKMDKFLDSLDDVSSCAWGINQKMLQVIDEIWSTGKMFLDIPAQPEEMESVPDVSGKLTYEQKQKLIQQRVRLSNKRAERNNLGNALETAKLFAKRGDRFYYTYQVDFRGRVYPVSSSMFVHLGQDSIRSLLQFWYSKPLGKEGLRWLKIHLANMYGVDKLSNQDREDFVNTHMEDVIDSAERPLTGNRWWTQGENPFQALATCMEINEAIKSGNPELFLSRIAVNQDGSCNGLQHYAALGGDVGGAVQVNMIANATKPGDVYSEVAKIVSAKIEQEAVESKPVAEELKGKISRKLVKQPVMTSVYGVTKYGMVRQLDERFKDMGVDAIRRSRYSPYVAQLILEAIGELFSGANKIKEWLSECTQRISESVRADVYRRDIVSDKEFMTKHVTAMIWTTPLGLPVVQPYRQTQQMVVRSTQLQSMNLYNPFALSFVDKSRQRQGIAPNYIHSLDSTHMLMTVRECVKKGLSFAAVHDSFWTHAASVPSMNAILREQFVALHQHDLIEHLRNEFMARYSGYMQLVHVPISYKSYKEIQKLRGTNKEITSLRHELNLELKRFKGDKSIISPSTILENNGELRNYTRVGGQAGAFALDNTSTSKKTSLRVFVPLQIPHVPSQGDYDVAQVRQNEYFFS</sequence>
<evidence type="ECO:0000313" key="13">
    <source>
        <dbReference type="EMBL" id="ANB11608.1"/>
    </source>
</evidence>
<dbReference type="PANTHER" id="PTHR10102">
    <property type="entry name" value="DNA-DIRECTED RNA POLYMERASE, MITOCHONDRIAL"/>
    <property type="match status" value="1"/>
</dbReference>
<dbReference type="KEGG" id="slb:AWJ20_4429"/>
<evidence type="ECO:0000256" key="10">
    <source>
        <dbReference type="ARBA" id="ARBA00048552"/>
    </source>
</evidence>
<gene>
    <name evidence="13" type="primary">RPO41</name>
    <name evidence="13" type="ORF">AWJ20_4429</name>
</gene>
<proteinExistence type="inferred from homology"/>
<comment type="catalytic activity">
    <reaction evidence="10">
        <text>RNA(n) + a ribonucleoside 5'-triphosphate = RNA(n+1) + diphosphate</text>
        <dbReference type="Rhea" id="RHEA:21248"/>
        <dbReference type="Rhea" id="RHEA-COMP:14527"/>
        <dbReference type="Rhea" id="RHEA-COMP:17342"/>
        <dbReference type="ChEBI" id="CHEBI:33019"/>
        <dbReference type="ChEBI" id="CHEBI:61557"/>
        <dbReference type="ChEBI" id="CHEBI:140395"/>
        <dbReference type="EC" id="2.7.7.6"/>
    </reaction>
</comment>
<dbReference type="Gene3D" id="1.10.150.20">
    <property type="entry name" value="5' to 3' exonuclease, C-terminal subdomain"/>
    <property type="match status" value="1"/>
</dbReference>
<dbReference type="Pfam" id="PF14700">
    <property type="entry name" value="RPOL_N"/>
    <property type="match status" value="1"/>
</dbReference>
<dbReference type="PROSITE" id="PS00489">
    <property type="entry name" value="RNA_POL_PHAGE_2"/>
    <property type="match status" value="1"/>
</dbReference>
<name>A0A161HJK4_9ASCO</name>
<evidence type="ECO:0000256" key="5">
    <source>
        <dbReference type="ARBA" id="ARBA00022679"/>
    </source>
</evidence>
<keyword evidence="5" id="KW-0808">Transferase</keyword>
<dbReference type="EC" id="2.7.7.6" evidence="3"/>
<comment type="similarity">
    <text evidence="2">Belongs to the phage and mitochondrial RNA polymerase family.</text>
</comment>
<keyword evidence="7" id="KW-0809">Transit peptide</keyword>
<evidence type="ECO:0000256" key="2">
    <source>
        <dbReference type="ARBA" id="ARBA00009493"/>
    </source>
</evidence>
<keyword evidence="14" id="KW-1185">Reference proteome</keyword>